<sequence>MPKAAVACHVIYPLARVRSPSPRREPRARSERRQVQQPPETTLACNAFLFHLDKEYGSTNERRPKHPGKPTVRQMENVDRVVSAMPRGDPGGDEPTSEAAELQRYFGNECGDDDSGGGGGGNCYDDYNNAGYDCTGFIARGAQAFRGNFGPPRMPFRGGAMRPFRPPRGDRGYGRGPPFRGRGPRFGPGRPPFRPPARGGWPMSPRFNRGGPSPPRRPFFRGRPPQPGRPPRFPYVRRGGYDRGRGFRRGFGVRPPYHNGGDLTRHSYRQDEVGGRRDCSPETPQRESPRCRPRSRSVAPSPREEDWRSQRSRRARDNCCPGDGRELRSSSVSEASDSEGRGRMRCSRDKERATTSRIRSRSVVEEMTQRITTRVASEARLTERTRETGAATRSASRAGTEAQAERLREDDRCMKREDALPASCAHPAQAKTQTVSIKPTVRKVKARAEPAVDSTKVRAHGATDKRQSAAARKTECVKEVFKRRVSTTKRPALDKCVQKEKKKAARNVDLLQIADRSCLSPSSEDASDDAEVRKDTHPATNTLRPEPVDDGQEFRRCTPEINSSRTLLASPDSAPNIWPEQAVGENMPSQIMSTADLTVTTDVAMIAPELRKGPESSEELECPEIGAYEEVVEAKDDDAASEGLQETSGTTAFVASAGTLNCEFDLDTESERGCTDDQSEDAPLVDGDQTADTAEVVSASLPTPAKNTDERSTDANHGHSTASVPLVVSGAGATVSLWSQLRDQPADGQHDDCNAPEEPSRGNCLAEQANASVSSQGPDPGVHDACTCACSATYGDCDEDTVSFASTVIDNDTDDIIRASESSSAVAGAGPSLEAPGPSTTPSGPRRSATQQHQTPPREPGPPDAGAICGAFASTIEGILFELNAFAAVAAHDILEDEAAKKKTVALYATGRRTNTRQACAGEMQKLLLTAANSARARRDNLSNALRRLARFQSTLQPLRPDVSPTEQERDDLADDTDS</sequence>
<proteinExistence type="predicted"/>
<reference evidence="1" key="1">
    <citation type="submission" date="2020-05" db="EMBL/GenBank/DDBJ databases">
        <title>Large-scale comparative analyses of tick genomes elucidate their genetic diversity and vector capacities.</title>
        <authorList>
            <person name="Jia N."/>
            <person name="Wang J."/>
            <person name="Shi W."/>
            <person name="Du L."/>
            <person name="Sun Y."/>
            <person name="Zhan W."/>
            <person name="Jiang J."/>
            <person name="Wang Q."/>
            <person name="Zhang B."/>
            <person name="Ji P."/>
            <person name="Sakyi L.B."/>
            <person name="Cui X."/>
            <person name="Yuan T."/>
            <person name="Jiang B."/>
            <person name="Yang W."/>
            <person name="Lam T.T.-Y."/>
            <person name="Chang Q."/>
            <person name="Ding S."/>
            <person name="Wang X."/>
            <person name="Zhu J."/>
            <person name="Ruan X."/>
            <person name="Zhao L."/>
            <person name="Wei J."/>
            <person name="Que T."/>
            <person name="Du C."/>
            <person name="Cheng J."/>
            <person name="Dai P."/>
            <person name="Han X."/>
            <person name="Huang E."/>
            <person name="Gao Y."/>
            <person name="Liu J."/>
            <person name="Shao H."/>
            <person name="Ye R."/>
            <person name="Li L."/>
            <person name="Wei W."/>
            <person name="Wang X."/>
            <person name="Wang C."/>
            <person name="Yang T."/>
            <person name="Huo Q."/>
            <person name="Li W."/>
            <person name="Guo W."/>
            <person name="Chen H."/>
            <person name="Zhou L."/>
            <person name="Ni X."/>
            <person name="Tian J."/>
            <person name="Zhou Y."/>
            <person name="Sheng Y."/>
            <person name="Liu T."/>
            <person name="Pan Y."/>
            <person name="Xia L."/>
            <person name="Li J."/>
            <person name="Zhao F."/>
            <person name="Cao W."/>
        </authorList>
    </citation>
    <scope>NUCLEOTIDE SEQUENCE</scope>
    <source>
        <strain evidence="1">Dsil-2018</strain>
    </source>
</reference>
<dbReference type="EMBL" id="CM023476">
    <property type="protein sequence ID" value="KAH7942341.1"/>
    <property type="molecule type" value="Genomic_DNA"/>
</dbReference>
<evidence type="ECO:0000313" key="1">
    <source>
        <dbReference type="EMBL" id="KAH7942341.1"/>
    </source>
</evidence>
<gene>
    <name evidence="1" type="ORF">HPB49_023100</name>
</gene>
<name>A0ACB8CI25_DERSI</name>
<accession>A0ACB8CI25</accession>
<comment type="caution">
    <text evidence="1">The sequence shown here is derived from an EMBL/GenBank/DDBJ whole genome shotgun (WGS) entry which is preliminary data.</text>
</comment>
<dbReference type="Proteomes" id="UP000821865">
    <property type="component" value="Chromosome 7"/>
</dbReference>
<evidence type="ECO:0000313" key="2">
    <source>
        <dbReference type="Proteomes" id="UP000821865"/>
    </source>
</evidence>
<keyword evidence="2" id="KW-1185">Reference proteome</keyword>
<organism evidence="1 2">
    <name type="scientific">Dermacentor silvarum</name>
    <name type="common">Tick</name>
    <dbReference type="NCBI Taxonomy" id="543639"/>
    <lineage>
        <taxon>Eukaryota</taxon>
        <taxon>Metazoa</taxon>
        <taxon>Ecdysozoa</taxon>
        <taxon>Arthropoda</taxon>
        <taxon>Chelicerata</taxon>
        <taxon>Arachnida</taxon>
        <taxon>Acari</taxon>
        <taxon>Parasitiformes</taxon>
        <taxon>Ixodida</taxon>
        <taxon>Ixodoidea</taxon>
        <taxon>Ixodidae</taxon>
        <taxon>Rhipicephalinae</taxon>
        <taxon>Dermacentor</taxon>
    </lineage>
</organism>
<protein>
    <submittedName>
        <fullName evidence="1">Uncharacterized protein</fullName>
    </submittedName>
</protein>